<dbReference type="PANTHER" id="PTHR33198">
    <property type="entry name" value="ANK_REP_REGION DOMAIN-CONTAINING PROTEIN-RELATED"/>
    <property type="match status" value="1"/>
</dbReference>
<protein>
    <submittedName>
        <fullName evidence="1">Uncharacterized protein</fullName>
    </submittedName>
</protein>
<name>H3A4Y3_LATCH</name>
<evidence type="ECO:0000313" key="1">
    <source>
        <dbReference type="Ensembl" id="ENSLACP00000004704.1"/>
    </source>
</evidence>
<reference evidence="1" key="2">
    <citation type="submission" date="2025-08" db="UniProtKB">
        <authorList>
            <consortium name="Ensembl"/>
        </authorList>
    </citation>
    <scope>IDENTIFICATION</scope>
</reference>
<keyword evidence="2" id="KW-1185">Reference proteome</keyword>
<organism evidence="1 2">
    <name type="scientific">Latimeria chalumnae</name>
    <name type="common">Coelacanth</name>
    <dbReference type="NCBI Taxonomy" id="7897"/>
    <lineage>
        <taxon>Eukaryota</taxon>
        <taxon>Metazoa</taxon>
        <taxon>Chordata</taxon>
        <taxon>Craniata</taxon>
        <taxon>Vertebrata</taxon>
        <taxon>Euteleostomi</taxon>
        <taxon>Coelacanthiformes</taxon>
        <taxon>Coelacanthidae</taxon>
        <taxon>Latimeria</taxon>
    </lineage>
</organism>
<reference evidence="2" key="1">
    <citation type="submission" date="2011-08" db="EMBL/GenBank/DDBJ databases">
        <title>The draft genome of Latimeria chalumnae.</title>
        <authorList>
            <person name="Di Palma F."/>
            <person name="Alfoldi J."/>
            <person name="Johnson J."/>
            <person name="Berlin A."/>
            <person name="Gnerre S."/>
            <person name="Jaffe D."/>
            <person name="MacCallum I."/>
            <person name="Young S."/>
            <person name="Walker B.J."/>
            <person name="Lander E."/>
            <person name="Lindblad-Toh K."/>
        </authorList>
    </citation>
    <scope>NUCLEOTIDE SEQUENCE [LARGE SCALE GENOMIC DNA]</scope>
    <source>
        <strain evidence="2">Wild caught</strain>
    </source>
</reference>
<dbReference type="PANTHER" id="PTHR33198:SF19">
    <property type="entry name" value="CCHC-TYPE DOMAIN-CONTAINING PROTEIN"/>
    <property type="match status" value="1"/>
</dbReference>
<proteinExistence type="predicted"/>
<dbReference type="GeneTree" id="ENSGT00940000165756"/>
<dbReference type="OMA" id="MEARDIC"/>
<dbReference type="Proteomes" id="UP000008672">
    <property type="component" value="Unassembled WGS sequence"/>
</dbReference>
<dbReference type="HOGENOM" id="CLU_035540_3_0_1"/>
<reference evidence="1" key="3">
    <citation type="submission" date="2025-09" db="UniProtKB">
        <authorList>
            <consortium name="Ensembl"/>
        </authorList>
    </citation>
    <scope>IDENTIFICATION</scope>
</reference>
<sequence>MGQLPEFDELGEDFDSYLEWFECWLTANEVPDGKRVYVVLAVLGPTVYGFLESLTAPMKLLDMSYIQLTETLSRHYKLKLILIAEHFCFYHWNQEEGETLADYIITLKHLANTCEFGQFLDDALQDQFICGLHGESYHKWVLSEKDLTFKSACDIVLALELTWKETRELARHTKSPRSVVHQVIHMPGAKEHSR</sequence>
<dbReference type="eggNOG" id="ENOG502S33G">
    <property type="taxonomic scope" value="Eukaryota"/>
</dbReference>
<evidence type="ECO:0000313" key="2">
    <source>
        <dbReference type="Proteomes" id="UP000008672"/>
    </source>
</evidence>
<dbReference type="InParanoid" id="H3A4Y3"/>
<accession>H3A4Y3</accession>
<dbReference type="EMBL" id="AFYH01154489">
    <property type="status" value="NOT_ANNOTATED_CDS"/>
    <property type="molecule type" value="Genomic_DNA"/>
</dbReference>
<dbReference type="Ensembl" id="ENSLACT00000004743.1">
    <property type="protein sequence ID" value="ENSLACP00000004704.1"/>
    <property type="gene ID" value="ENSLACG00000004184.1"/>
</dbReference>
<dbReference type="AlphaFoldDB" id="H3A4Y3"/>